<dbReference type="OrthoDB" id="5950623at2759"/>
<gene>
    <name evidence="1" type="ORF">FKW44_007218</name>
</gene>
<evidence type="ECO:0000313" key="2">
    <source>
        <dbReference type="Proteomes" id="UP000595437"/>
    </source>
</evidence>
<feature type="non-terminal residue" evidence="1">
    <location>
        <position position="114"/>
    </location>
</feature>
<keyword evidence="2" id="KW-1185">Reference proteome</keyword>
<sequence length="114" mass="12656">ILFDPQEKQLPFEEIQILTEDSGDDEEDDQGFNVSHHQDETHGLVPQLYANTLGYLSLRLRCAYRAGCGSALQNYFLGCSEIVRGNARAATCTTHCRHALISLASTPEGSRLMK</sequence>
<dbReference type="AlphaFoldDB" id="A0A7T8QTD8"/>
<proteinExistence type="predicted"/>
<dbReference type="Proteomes" id="UP000595437">
    <property type="component" value="Chromosome 4"/>
</dbReference>
<accession>A0A7T8QTD8</accession>
<protein>
    <submittedName>
        <fullName evidence="1">Uncharacterized protein</fullName>
    </submittedName>
</protein>
<dbReference type="EMBL" id="CP045893">
    <property type="protein sequence ID" value="QQP54396.1"/>
    <property type="molecule type" value="Genomic_DNA"/>
</dbReference>
<name>A0A7T8QTD8_CALRO</name>
<reference evidence="2" key="1">
    <citation type="submission" date="2021-01" db="EMBL/GenBank/DDBJ databases">
        <title>Caligus Genome Assembly.</title>
        <authorList>
            <person name="Gallardo-Escarate C."/>
        </authorList>
    </citation>
    <scope>NUCLEOTIDE SEQUENCE [LARGE SCALE GENOMIC DNA]</scope>
</reference>
<organism evidence="1 2">
    <name type="scientific">Caligus rogercresseyi</name>
    <name type="common">Sea louse</name>
    <dbReference type="NCBI Taxonomy" id="217165"/>
    <lineage>
        <taxon>Eukaryota</taxon>
        <taxon>Metazoa</taxon>
        <taxon>Ecdysozoa</taxon>
        <taxon>Arthropoda</taxon>
        <taxon>Crustacea</taxon>
        <taxon>Multicrustacea</taxon>
        <taxon>Hexanauplia</taxon>
        <taxon>Copepoda</taxon>
        <taxon>Siphonostomatoida</taxon>
        <taxon>Caligidae</taxon>
        <taxon>Caligus</taxon>
    </lineage>
</organism>
<evidence type="ECO:0000313" key="1">
    <source>
        <dbReference type="EMBL" id="QQP54396.1"/>
    </source>
</evidence>
<feature type="non-terminal residue" evidence="1">
    <location>
        <position position="1"/>
    </location>
</feature>